<sequence>MKLKAFKTNSALLEQGRWVDDIPESGNLRLRVRGLGNVDYRTLLDRLVDAIPREKRLRGIDPRERDRVTGEAMAQTILLDWDNLYEDDAEQVKIPYSPELAKELLTNPDYARFYRAVLWAANLVADESEADLKDAEGK</sequence>
<dbReference type="HOGENOM" id="CLU_1852877_0_0_5"/>
<dbReference type="Proteomes" id="UP000008207">
    <property type="component" value="Chromosome"/>
</dbReference>
<name>B8IIM6_METNO</name>
<organism evidence="1 2">
    <name type="scientific">Methylobacterium nodulans (strain LMG 21967 / CNCM I-2342 / ORS 2060)</name>
    <dbReference type="NCBI Taxonomy" id="460265"/>
    <lineage>
        <taxon>Bacteria</taxon>
        <taxon>Pseudomonadati</taxon>
        <taxon>Pseudomonadota</taxon>
        <taxon>Alphaproteobacteria</taxon>
        <taxon>Hyphomicrobiales</taxon>
        <taxon>Methylobacteriaceae</taxon>
        <taxon>Methylobacterium</taxon>
    </lineage>
</organism>
<gene>
    <name evidence="1" type="ordered locus">Mnod_5057</name>
</gene>
<keyword evidence="2" id="KW-1185">Reference proteome</keyword>
<dbReference type="eggNOG" id="ENOG50334PF">
    <property type="taxonomic scope" value="Bacteria"/>
</dbReference>
<dbReference type="RefSeq" id="WP_015931523.1">
    <property type="nucleotide sequence ID" value="NC_011894.1"/>
</dbReference>
<reference evidence="1 2" key="1">
    <citation type="submission" date="2009-01" db="EMBL/GenBank/DDBJ databases">
        <title>Complete sequence of chromosome of Methylobacterium nodulans ORS 2060.</title>
        <authorList>
            <consortium name="US DOE Joint Genome Institute"/>
            <person name="Lucas S."/>
            <person name="Copeland A."/>
            <person name="Lapidus A."/>
            <person name="Glavina del Rio T."/>
            <person name="Dalin E."/>
            <person name="Tice H."/>
            <person name="Bruce D."/>
            <person name="Goodwin L."/>
            <person name="Pitluck S."/>
            <person name="Sims D."/>
            <person name="Brettin T."/>
            <person name="Detter J.C."/>
            <person name="Han C."/>
            <person name="Larimer F."/>
            <person name="Land M."/>
            <person name="Hauser L."/>
            <person name="Kyrpides N."/>
            <person name="Ivanova N."/>
            <person name="Marx C.J."/>
            <person name="Richardson P."/>
        </authorList>
    </citation>
    <scope>NUCLEOTIDE SEQUENCE [LARGE SCALE GENOMIC DNA]</scope>
    <source>
        <strain evidence="2">LMG 21967 / CNCM I-2342 / ORS 2060</strain>
    </source>
</reference>
<dbReference type="STRING" id="460265.Mnod_5057"/>
<evidence type="ECO:0000313" key="2">
    <source>
        <dbReference type="Proteomes" id="UP000008207"/>
    </source>
</evidence>
<dbReference type="OrthoDB" id="8266310at2"/>
<proteinExistence type="predicted"/>
<dbReference type="EMBL" id="CP001349">
    <property type="protein sequence ID" value="ACL59903.1"/>
    <property type="molecule type" value="Genomic_DNA"/>
</dbReference>
<dbReference type="AlphaFoldDB" id="B8IIM6"/>
<dbReference type="KEGG" id="mno:Mnod_5057"/>
<accession>B8IIM6</accession>
<evidence type="ECO:0000313" key="1">
    <source>
        <dbReference type="EMBL" id="ACL59903.1"/>
    </source>
</evidence>
<protein>
    <submittedName>
        <fullName evidence="1">Uncharacterized protein</fullName>
    </submittedName>
</protein>